<evidence type="ECO:0008006" key="4">
    <source>
        <dbReference type="Google" id="ProtNLM"/>
    </source>
</evidence>
<comment type="caution">
    <text evidence="2">The sequence shown here is derived from an EMBL/GenBank/DDBJ whole genome shotgun (WGS) entry which is preliminary data.</text>
</comment>
<keyword evidence="3" id="KW-1185">Reference proteome</keyword>
<protein>
    <recommendedName>
        <fullName evidence="4">Activin types I and II receptor domain-containing protein</fullName>
    </recommendedName>
</protein>
<evidence type="ECO:0000313" key="3">
    <source>
        <dbReference type="Proteomes" id="UP000596742"/>
    </source>
</evidence>
<organism evidence="2 3">
    <name type="scientific">Mytilus galloprovincialis</name>
    <name type="common">Mediterranean mussel</name>
    <dbReference type="NCBI Taxonomy" id="29158"/>
    <lineage>
        <taxon>Eukaryota</taxon>
        <taxon>Metazoa</taxon>
        <taxon>Spiralia</taxon>
        <taxon>Lophotrochozoa</taxon>
        <taxon>Mollusca</taxon>
        <taxon>Bivalvia</taxon>
        <taxon>Autobranchia</taxon>
        <taxon>Pteriomorphia</taxon>
        <taxon>Mytilida</taxon>
        <taxon>Mytiloidea</taxon>
        <taxon>Mytilidae</taxon>
        <taxon>Mytilinae</taxon>
        <taxon>Mytilus</taxon>
    </lineage>
</organism>
<evidence type="ECO:0000313" key="2">
    <source>
        <dbReference type="EMBL" id="VDI35931.1"/>
    </source>
</evidence>
<proteinExistence type="predicted"/>
<dbReference type="InterPro" id="IPR045860">
    <property type="entry name" value="Snake_toxin-like_sf"/>
</dbReference>
<gene>
    <name evidence="2" type="ORF">MGAL_10B034942</name>
</gene>
<dbReference type="EMBL" id="UYJE01005280">
    <property type="protein sequence ID" value="VDI35931.1"/>
    <property type="molecule type" value="Genomic_DNA"/>
</dbReference>
<feature type="chain" id="PRO_5032574333" description="Activin types I and II receptor domain-containing protein" evidence="1">
    <location>
        <begin position="22"/>
        <end position="149"/>
    </location>
</feature>
<keyword evidence="1" id="KW-0732">Signal</keyword>
<evidence type="ECO:0000256" key="1">
    <source>
        <dbReference type="SAM" id="SignalP"/>
    </source>
</evidence>
<dbReference type="AlphaFoldDB" id="A0A8B6EN26"/>
<accession>A0A8B6EN26</accession>
<reference evidence="2" key="1">
    <citation type="submission" date="2018-11" db="EMBL/GenBank/DDBJ databases">
        <authorList>
            <person name="Alioto T."/>
            <person name="Alioto T."/>
        </authorList>
    </citation>
    <scope>NUCLEOTIDE SEQUENCE</scope>
</reference>
<dbReference type="Proteomes" id="UP000596742">
    <property type="component" value="Unassembled WGS sequence"/>
</dbReference>
<name>A0A8B6EN26_MYTGA</name>
<feature type="signal peptide" evidence="1">
    <location>
        <begin position="1"/>
        <end position="21"/>
    </location>
</feature>
<dbReference type="OrthoDB" id="10351493at2759"/>
<sequence>MASNILCVLACLFVLTSYVEAETSTVALVDTPDTLMDTTMSATSDAMTSTASPTTMSPTTPALTCHSCKFLSDLSNCRFAKHCPTGSSCLTGQLTSGLYYLDCVPSPACAVLPAQLQSAGKVTYLNQQFKRFECCSSSKCNKNAALFVG</sequence>
<dbReference type="SUPFAM" id="SSF57302">
    <property type="entry name" value="Snake toxin-like"/>
    <property type="match status" value="1"/>
</dbReference>